<evidence type="ECO:0000256" key="1">
    <source>
        <dbReference type="SAM" id="MobiDB-lite"/>
    </source>
</evidence>
<protein>
    <submittedName>
        <fullName evidence="2">Uncharacterized protein</fullName>
    </submittedName>
</protein>
<feature type="region of interest" description="Disordered" evidence="1">
    <location>
        <begin position="63"/>
        <end position="86"/>
    </location>
</feature>
<proteinExistence type="predicted"/>
<feature type="compositionally biased region" description="Basic and acidic residues" evidence="1">
    <location>
        <begin position="63"/>
        <end position="76"/>
    </location>
</feature>
<accession>A0AAV1RL59</accession>
<evidence type="ECO:0000313" key="3">
    <source>
        <dbReference type="Proteomes" id="UP001314170"/>
    </source>
</evidence>
<evidence type="ECO:0000313" key="2">
    <source>
        <dbReference type="EMBL" id="CAK7337175.1"/>
    </source>
</evidence>
<dbReference type="AlphaFoldDB" id="A0AAV1RL59"/>
<name>A0AAV1RL59_9ROSI</name>
<gene>
    <name evidence="2" type="ORF">DCAF_LOCUS12202</name>
</gene>
<dbReference type="Proteomes" id="UP001314170">
    <property type="component" value="Unassembled WGS sequence"/>
</dbReference>
<sequence>MKMVREGWISMSATFTIGKQTKVGDETKTQSIGQNLQSGPIFCGPILILSHSHLMFGCQENVGAKERRKQNSEKVKGSSSLNTENPYVRSDVTVGRDTKRASWVRIMYVGTSWSVTRSSAINARGPRVSAGNPPSFWQLD</sequence>
<organism evidence="2 3">
    <name type="scientific">Dovyalis caffra</name>
    <dbReference type="NCBI Taxonomy" id="77055"/>
    <lineage>
        <taxon>Eukaryota</taxon>
        <taxon>Viridiplantae</taxon>
        <taxon>Streptophyta</taxon>
        <taxon>Embryophyta</taxon>
        <taxon>Tracheophyta</taxon>
        <taxon>Spermatophyta</taxon>
        <taxon>Magnoliopsida</taxon>
        <taxon>eudicotyledons</taxon>
        <taxon>Gunneridae</taxon>
        <taxon>Pentapetalae</taxon>
        <taxon>rosids</taxon>
        <taxon>fabids</taxon>
        <taxon>Malpighiales</taxon>
        <taxon>Salicaceae</taxon>
        <taxon>Flacourtieae</taxon>
        <taxon>Dovyalis</taxon>
    </lineage>
</organism>
<keyword evidence="3" id="KW-1185">Reference proteome</keyword>
<reference evidence="2 3" key="1">
    <citation type="submission" date="2024-01" db="EMBL/GenBank/DDBJ databases">
        <authorList>
            <person name="Waweru B."/>
        </authorList>
    </citation>
    <scope>NUCLEOTIDE SEQUENCE [LARGE SCALE GENOMIC DNA]</scope>
</reference>
<dbReference type="EMBL" id="CAWUPB010001010">
    <property type="protein sequence ID" value="CAK7337175.1"/>
    <property type="molecule type" value="Genomic_DNA"/>
</dbReference>
<comment type="caution">
    <text evidence="2">The sequence shown here is derived from an EMBL/GenBank/DDBJ whole genome shotgun (WGS) entry which is preliminary data.</text>
</comment>